<evidence type="ECO:0000313" key="7">
    <source>
        <dbReference type="Proteomes" id="UP000245206"/>
    </source>
</evidence>
<dbReference type="Pfam" id="PF00155">
    <property type="entry name" value="Aminotran_1_2"/>
    <property type="match status" value="1"/>
</dbReference>
<dbReference type="PANTHER" id="PTHR42790:SF19">
    <property type="entry name" value="KYNURENINE_ALPHA-AMINOADIPATE AMINOTRANSFERASE, MITOCHONDRIAL"/>
    <property type="match status" value="1"/>
</dbReference>
<dbReference type="AlphaFoldDB" id="A0A2P2D934"/>
<dbReference type="GO" id="GO:1901605">
    <property type="term" value="P:alpha-amino acid metabolic process"/>
    <property type="evidence" value="ECO:0007669"/>
    <property type="project" value="TreeGrafter"/>
</dbReference>
<feature type="domain" description="Aminotransferase class I/classII large" evidence="5">
    <location>
        <begin position="52"/>
        <end position="387"/>
    </location>
</feature>
<keyword evidence="2" id="KW-0032">Aminotransferase</keyword>
<organism evidence="6 7">
    <name type="scientific">Leptospira ellinghausenii</name>
    <dbReference type="NCBI Taxonomy" id="1917822"/>
    <lineage>
        <taxon>Bacteria</taxon>
        <taxon>Pseudomonadati</taxon>
        <taxon>Spirochaetota</taxon>
        <taxon>Spirochaetia</taxon>
        <taxon>Leptospirales</taxon>
        <taxon>Leptospiraceae</taxon>
        <taxon>Leptospira</taxon>
    </lineage>
</organism>
<keyword evidence="4" id="KW-0663">Pyridoxal phosphate</keyword>
<dbReference type="PANTHER" id="PTHR42790">
    <property type="entry name" value="AMINOTRANSFERASE"/>
    <property type="match status" value="1"/>
</dbReference>
<evidence type="ECO:0000313" key="6">
    <source>
        <dbReference type="EMBL" id="GBF41101.1"/>
    </source>
</evidence>
<dbReference type="InterPro" id="IPR015421">
    <property type="entry name" value="PyrdxlP-dep_Trfase_major"/>
</dbReference>
<evidence type="ECO:0000256" key="3">
    <source>
        <dbReference type="ARBA" id="ARBA00022679"/>
    </source>
</evidence>
<evidence type="ECO:0000256" key="2">
    <source>
        <dbReference type="ARBA" id="ARBA00022576"/>
    </source>
</evidence>
<dbReference type="InterPro" id="IPR015424">
    <property type="entry name" value="PyrdxlP-dep_Trfase"/>
</dbReference>
<dbReference type="CDD" id="cd00609">
    <property type="entry name" value="AAT_like"/>
    <property type="match status" value="1"/>
</dbReference>
<dbReference type="Gene3D" id="3.40.640.10">
    <property type="entry name" value="Type I PLP-dependent aspartate aminotransferase-like (Major domain)"/>
    <property type="match status" value="1"/>
</dbReference>
<sequence>METNLANQFLAKRTNGIRSSVIREILKITVQDSEFLSFAGGLPNPNLLDQNLLLTATEETIRNYSRVALQYGDSTGYESLRKRIQSDFVDVPVQTNRIFITHGSQQGLDLLGKLFLDVNTNLLLEDPVYLGALQAFSPYRPNMIPLSMEFDGPNLVELEKILSMQKIHCFYTNPSYQNPSTVTWSLEKRKVVASLLDQYGVILFEDEAYKYLDFKGLVFPSISSFRERLDLTFVLGSFSKIISPGFRLGWVVVPELYQKIFTNAKQGNDLNTNQFSQVVMDILLSHLDWKEHLSKIQSYYMKQKEHLVELLKFHLPEVRFEEPKGGMFLWTEYPNVTEGDMMKGIMEKKVVMVPGNEFRLVSTESAFFRMNYSFLPNQEMEEGVKRIVSVYRDIIT</sequence>
<keyword evidence="3" id="KW-0808">Transferase</keyword>
<dbReference type="SUPFAM" id="SSF53383">
    <property type="entry name" value="PLP-dependent transferases"/>
    <property type="match status" value="1"/>
</dbReference>
<name>A0A2P2D934_9LEPT</name>
<gene>
    <name evidence="6" type="ORF">LPTSP2_03720</name>
</gene>
<accession>A0A2P2D934</accession>
<protein>
    <submittedName>
        <fullName evidence="6">MocR family transcriptional regulator</fullName>
    </submittedName>
</protein>
<evidence type="ECO:0000256" key="1">
    <source>
        <dbReference type="ARBA" id="ARBA00001933"/>
    </source>
</evidence>
<dbReference type="Gene3D" id="3.90.1150.10">
    <property type="entry name" value="Aspartate Aminotransferase, domain 1"/>
    <property type="match status" value="1"/>
</dbReference>
<comment type="cofactor">
    <cofactor evidence="1">
        <name>pyridoxal 5'-phosphate</name>
        <dbReference type="ChEBI" id="CHEBI:597326"/>
    </cofactor>
</comment>
<dbReference type="InterPro" id="IPR015422">
    <property type="entry name" value="PyrdxlP-dep_Trfase_small"/>
</dbReference>
<evidence type="ECO:0000256" key="4">
    <source>
        <dbReference type="ARBA" id="ARBA00022898"/>
    </source>
</evidence>
<dbReference type="EMBL" id="BFAZ01000002">
    <property type="protein sequence ID" value="GBF41101.1"/>
    <property type="molecule type" value="Genomic_DNA"/>
</dbReference>
<dbReference type="InterPro" id="IPR050859">
    <property type="entry name" value="Class-I_PLP-dep_aminotransf"/>
</dbReference>
<keyword evidence="7" id="KW-1185">Reference proteome</keyword>
<comment type="caution">
    <text evidence="6">The sequence shown here is derived from an EMBL/GenBank/DDBJ whole genome shotgun (WGS) entry which is preliminary data.</text>
</comment>
<dbReference type="InterPro" id="IPR004839">
    <property type="entry name" value="Aminotransferase_I/II_large"/>
</dbReference>
<dbReference type="GO" id="GO:0008483">
    <property type="term" value="F:transaminase activity"/>
    <property type="evidence" value="ECO:0007669"/>
    <property type="project" value="UniProtKB-KW"/>
</dbReference>
<dbReference type="RefSeq" id="WP_108958323.1">
    <property type="nucleotide sequence ID" value="NZ_BFAZ01000002.1"/>
</dbReference>
<dbReference type="Proteomes" id="UP000245206">
    <property type="component" value="Unassembled WGS sequence"/>
</dbReference>
<dbReference type="GO" id="GO:0030170">
    <property type="term" value="F:pyridoxal phosphate binding"/>
    <property type="evidence" value="ECO:0007669"/>
    <property type="project" value="InterPro"/>
</dbReference>
<proteinExistence type="predicted"/>
<evidence type="ECO:0000259" key="5">
    <source>
        <dbReference type="Pfam" id="PF00155"/>
    </source>
</evidence>
<dbReference type="OrthoDB" id="9802328at2"/>
<reference evidence="7" key="1">
    <citation type="journal article" date="2019" name="Microbiol. Immunol.">
        <title>Molecular and phenotypic characterization of Leptospira johnsonii sp. nov., Leptospira ellinghausenii sp. nov. and Leptospira ryugenii sp. nov. isolated from soil and water in Japan.</title>
        <authorList>
            <person name="Masuzawa T."/>
            <person name="Saito M."/>
            <person name="Nakao R."/>
            <person name="Nikaido Y."/>
            <person name="Matsumoto M."/>
            <person name="Ogawa M."/>
            <person name="Yokoyama M."/>
            <person name="Hidaka Y."/>
            <person name="Tomita J."/>
            <person name="Sakakibara K."/>
            <person name="Suzuki K."/>
            <person name="Yasuda S."/>
            <person name="Sato H."/>
            <person name="Yamaguchi M."/>
            <person name="Yoshida S.I."/>
            <person name="Koizumi N."/>
            <person name="Kawamura Y."/>
        </authorList>
    </citation>
    <scope>NUCLEOTIDE SEQUENCE [LARGE SCALE GENOMIC DNA]</scope>
    <source>
        <strain evidence="7">E18</strain>
    </source>
</reference>